<dbReference type="EMBL" id="JALKFT010000007">
    <property type="protein sequence ID" value="MCK9876063.1"/>
    <property type="molecule type" value="Genomic_DNA"/>
</dbReference>
<dbReference type="InterPro" id="IPR043502">
    <property type="entry name" value="DNA/RNA_pol_sf"/>
</dbReference>
<evidence type="ECO:0000313" key="3">
    <source>
        <dbReference type="EMBL" id="MCK9876063.1"/>
    </source>
</evidence>
<dbReference type="PROSITE" id="PS50173">
    <property type="entry name" value="UMUC"/>
    <property type="match status" value="1"/>
</dbReference>
<dbReference type="PANTHER" id="PTHR35369:SF2">
    <property type="entry name" value="BLR3025 PROTEIN"/>
    <property type="match status" value="1"/>
</dbReference>
<feature type="domain" description="UmuC" evidence="2">
    <location>
        <begin position="25"/>
        <end position="171"/>
    </location>
</feature>
<dbReference type="SUPFAM" id="SSF56672">
    <property type="entry name" value="DNA/RNA polymerases"/>
    <property type="match status" value="1"/>
</dbReference>
<sequence>MPVRMLAVHYPHWPVVAAGFAAGVPAAVLASGRIVAATPAARRLGVRPGQRRREAQARCPEITIVAQDPGRAARVFEPVVGVVETVIPGVEVRAAGTCVVPARGAARYFGGDRAAVEQVRRALAAAWPAVVSRAAGPGPGTPTEAGAEIGVGAEVGIGVADGPFAAEIAARTDAIVVPGGTPALLAPLPVELLGDADLVDLLRRLGLETLGSFAALPAADVAERFGPAGSWAHTLARGADPRAVTPREQPVDLGVAIAFDPPEGQVEQAAFAARRLAEEVHELLRAAGLACTGIQIEAETDRGGRHTRIWRHDGPLSAVATTDRVRWQLDGWLTSTALSAPPGSVSEGQVAIQAGLVRLRIEPVGLVPAEGRQLGLWGEPGAAAARVARALTRVQGLLGPQAVLTAVVEGGRDPADRIRLVPWGEPRAAAGLDRPWPGTLPAPAPTLVHRPALAADVLDEAGERVRVSGRCTVTAPPARLTIGAEQPRAVTGWAGPWPVDERWWESGARRRARFQLRVADGGGYLLALVGGRWWVEASYD</sequence>
<organism evidence="3 4">
    <name type="scientific">Frankia umida</name>
    <dbReference type="NCBI Taxonomy" id="573489"/>
    <lineage>
        <taxon>Bacteria</taxon>
        <taxon>Bacillati</taxon>
        <taxon>Actinomycetota</taxon>
        <taxon>Actinomycetes</taxon>
        <taxon>Frankiales</taxon>
        <taxon>Frankiaceae</taxon>
        <taxon>Frankia</taxon>
    </lineage>
</organism>
<evidence type="ECO:0000259" key="2">
    <source>
        <dbReference type="PROSITE" id="PS50173"/>
    </source>
</evidence>
<name>A0ABT0JYG6_9ACTN</name>
<dbReference type="CDD" id="cd03468">
    <property type="entry name" value="PolY_like"/>
    <property type="match status" value="1"/>
</dbReference>
<dbReference type="Proteomes" id="UP001201873">
    <property type="component" value="Unassembled WGS sequence"/>
</dbReference>
<dbReference type="InterPro" id="IPR050356">
    <property type="entry name" value="SulA_CellDiv_inhibitor"/>
</dbReference>
<dbReference type="InterPro" id="IPR001126">
    <property type="entry name" value="UmuC"/>
</dbReference>
<evidence type="ECO:0000256" key="1">
    <source>
        <dbReference type="ARBA" id="ARBA00022763"/>
    </source>
</evidence>
<dbReference type="PANTHER" id="PTHR35369">
    <property type="entry name" value="BLR3025 PROTEIN-RELATED"/>
    <property type="match status" value="1"/>
</dbReference>
<keyword evidence="4" id="KW-1185">Reference proteome</keyword>
<evidence type="ECO:0000313" key="4">
    <source>
        <dbReference type="Proteomes" id="UP001201873"/>
    </source>
</evidence>
<protein>
    <submittedName>
        <fullName evidence="3">DNA polymerase Y family protein</fullName>
    </submittedName>
</protein>
<reference evidence="3 4" key="1">
    <citation type="submission" date="2022-04" db="EMBL/GenBank/DDBJ databases">
        <title>Genome diversity in the genus Frankia.</title>
        <authorList>
            <person name="Carlos-Shanley C."/>
            <person name="Hahn D."/>
        </authorList>
    </citation>
    <scope>NUCLEOTIDE SEQUENCE [LARGE SCALE GENOMIC DNA]</scope>
    <source>
        <strain evidence="3 4">Ag45/Mut15</strain>
    </source>
</reference>
<keyword evidence="1" id="KW-0227">DNA damage</keyword>
<dbReference type="Gene3D" id="1.10.150.20">
    <property type="entry name" value="5' to 3' exonuclease, C-terminal subdomain"/>
    <property type="match status" value="1"/>
</dbReference>
<comment type="caution">
    <text evidence="3">The sequence shown here is derived from an EMBL/GenBank/DDBJ whole genome shotgun (WGS) entry which is preliminary data.</text>
</comment>
<accession>A0ABT0JYG6</accession>
<gene>
    <name evidence="3" type="ORF">MXD59_09790</name>
</gene>
<dbReference type="Pfam" id="PF00817">
    <property type="entry name" value="IMS"/>
    <property type="match status" value="1"/>
</dbReference>
<dbReference type="Gene3D" id="3.40.1170.60">
    <property type="match status" value="1"/>
</dbReference>
<proteinExistence type="predicted"/>